<dbReference type="UniPathway" id="UPA00057">
    <property type="reaction ID" value="UER00099"/>
</dbReference>
<dbReference type="Proteomes" id="UP000533476">
    <property type="component" value="Unassembled WGS sequence"/>
</dbReference>
<dbReference type="AlphaFoldDB" id="A0A7Y0L602"/>
<reference evidence="9 10" key="1">
    <citation type="submission" date="2020-04" db="EMBL/GenBank/DDBJ databases">
        <authorList>
            <person name="Zhang R."/>
            <person name="Schippers A."/>
        </authorList>
    </citation>
    <scope>NUCLEOTIDE SEQUENCE [LARGE SCALE GENOMIC DNA]</scope>
    <source>
        <strain evidence="9 10">DSM 109850</strain>
    </source>
</reference>
<dbReference type="InterPro" id="IPR006204">
    <property type="entry name" value="GHMP_kinase_N_dom"/>
</dbReference>
<dbReference type="PANTHER" id="PTHR31814">
    <property type="match status" value="1"/>
</dbReference>
<dbReference type="PRINTS" id="PR00959">
    <property type="entry name" value="MEVGALKINASE"/>
</dbReference>
<dbReference type="InterPro" id="IPR035102">
    <property type="entry name" value="Phosphomevalonate_kinase"/>
</dbReference>
<accession>A0A7Y0L602</accession>
<dbReference type="SUPFAM" id="SSF55060">
    <property type="entry name" value="GHMP Kinase, C-terminal domain"/>
    <property type="match status" value="1"/>
</dbReference>
<comment type="caution">
    <text evidence="9">The sequence shown here is derived from an EMBL/GenBank/DDBJ whole genome shotgun (WGS) entry which is preliminary data.</text>
</comment>
<dbReference type="Gene3D" id="3.30.70.890">
    <property type="entry name" value="GHMP kinase, C-terminal domain"/>
    <property type="match status" value="1"/>
</dbReference>
<dbReference type="NCBIfam" id="TIGR01220">
    <property type="entry name" value="Pmev_kin_Gr_pos"/>
    <property type="match status" value="1"/>
</dbReference>
<dbReference type="GO" id="GO:0019287">
    <property type="term" value="P:isopentenyl diphosphate biosynthetic process, mevalonate pathway"/>
    <property type="evidence" value="ECO:0007669"/>
    <property type="project" value="UniProtKB-UniPathway"/>
</dbReference>
<evidence type="ECO:0000259" key="8">
    <source>
        <dbReference type="Pfam" id="PF08544"/>
    </source>
</evidence>
<sequence length="369" mass="39688">MMAVSVRAPGKLMLMGEYAVTELGHPGVVAAVDRYLHCRISSGQSFSAIFGNGDAHAVVVEAPGWSPLLDRIAAKPDLRLAAQALVVLDQYFRALHLDPRPFHLVTFSDLQAPSGTKYGLGSSAALTVGVVSALLKWTLPWSPRKEEIFKLAALAHLAVQPRGSLADVAAGVFGGIIHYERFDPGWVSQYAASQKLTELIERPWPGLVVKPLDTRSAVPWQVGWTGQSASTPALLDRVARFCEAHPDEFARFLARSDTAVGHFVKALVARDGPAIIEAVRKNRHALKELSERAQLGIETPMMRAALNMAEAWGGAGKSSGAGAGDIIVAWMPGTQNARLRQAWNRLGIATLPLRIEPAGVVLNVVEHSD</sequence>
<keyword evidence="10" id="KW-1185">Reference proteome</keyword>
<proteinExistence type="predicted"/>
<dbReference type="RefSeq" id="WP_169101177.1">
    <property type="nucleotide sequence ID" value="NZ_JABBVZ010000061.1"/>
</dbReference>
<dbReference type="Pfam" id="PF00288">
    <property type="entry name" value="GHMP_kinases_N"/>
    <property type="match status" value="1"/>
</dbReference>
<dbReference type="InterPro" id="IPR036554">
    <property type="entry name" value="GHMP_kinase_C_sf"/>
</dbReference>
<keyword evidence="4" id="KW-0547">Nucleotide-binding</keyword>
<evidence type="ECO:0000256" key="1">
    <source>
        <dbReference type="ARBA" id="ARBA00005017"/>
    </source>
</evidence>
<evidence type="ECO:0000256" key="4">
    <source>
        <dbReference type="ARBA" id="ARBA00022741"/>
    </source>
</evidence>
<dbReference type="EC" id="2.7.4.2" evidence="2"/>
<keyword evidence="3 9" id="KW-0808">Transferase</keyword>
<dbReference type="GO" id="GO:0005524">
    <property type="term" value="F:ATP binding"/>
    <property type="evidence" value="ECO:0007669"/>
    <property type="project" value="UniProtKB-KW"/>
</dbReference>
<organism evidence="9 10">
    <name type="scientific">Sulfobacillus harzensis</name>
    <dbReference type="NCBI Taxonomy" id="2729629"/>
    <lineage>
        <taxon>Bacteria</taxon>
        <taxon>Bacillati</taxon>
        <taxon>Bacillota</taxon>
        <taxon>Clostridia</taxon>
        <taxon>Eubacteriales</taxon>
        <taxon>Clostridiales Family XVII. Incertae Sedis</taxon>
        <taxon>Sulfobacillus</taxon>
    </lineage>
</organism>
<evidence type="ECO:0000259" key="7">
    <source>
        <dbReference type="Pfam" id="PF00288"/>
    </source>
</evidence>
<keyword evidence="6" id="KW-0067">ATP-binding</keyword>
<dbReference type="Pfam" id="PF08544">
    <property type="entry name" value="GHMP_kinases_C"/>
    <property type="match status" value="1"/>
</dbReference>
<dbReference type="EMBL" id="JABBVZ010000061">
    <property type="protein sequence ID" value="NMP23683.1"/>
    <property type="molecule type" value="Genomic_DNA"/>
</dbReference>
<dbReference type="InterPro" id="IPR014721">
    <property type="entry name" value="Ribsml_uS5_D2-typ_fold_subgr"/>
</dbReference>
<evidence type="ECO:0000313" key="10">
    <source>
        <dbReference type="Proteomes" id="UP000533476"/>
    </source>
</evidence>
<protein>
    <recommendedName>
        <fullName evidence="2">phosphomevalonate kinase</fullName>
        <ecNumber evidence="2">2.7.4.2</ecNumber>
    </recommendedName>
</protein>
<feature type="domain" description="GHMP kinase N-terminal" evidence="7">
    <location>
        <begin position="93"/>
        <end position="175"/>
    </location>
</feature>
<dbReference type="InterPro" id="IPR005917">
    <property type="entry name" value="Pmev_kinase_bact"/>
</dbReference>
<name>A0A7Y0L602_9FIRM</name>
<dbReference type="PANTHER" id="PTHR31814:SF2">
    <property type="entry name" value="PHOSPHOMEVALONATE KINASE"/>
    <property type="match status" value="1"/>
</dbReference>
<evidence type="ECO:0000313" key="9">
    <source>
        <dbReference type="EMBL" id="NMP23683.1"/>
    </source>
</evidence>
<evidence type="ECO:0000256" key="5">
    <source>
        <dbReference type="ARBA" id="ARBA00022777"/>
    </source>
</evidence>
<feature type="domain" description="GHMP kinase C-terminal" evidence="8">
    <location>
        <begin position="264"/>
        <end position="347"/>
    </location>
</feature>
<dbReference type="InterPro" id="IPR020568">
    <property type="entry name" value="Ribosomal_Su5_D2-typ_SF"/>
</dbReference>
<dbReference type="Gene3D" id="3.30.230.10">
    <property type="match status" value="1"/>
</dbReference>
<keyword evidence="5 9" id="KW-0418">Kinase</keyword>
<evidence type="ECO:0000256" key="6">
    <source>
        <dbReference type="ARBA" id="ARBA00022840"/>
    </source>
</evidence>
<dbReference type="SUPFAM" id="SSF54211">
    <property type="entry name" value="Ribosomal protein S5 domain 2-like"/>
    <property type="match status" value="1"/>
</dbReference>
<evidence type="ECO:0000256" key="3">
    <source>
        <dbReference type="ARBA" id="ARBA00022679"/>
    </source>
</evidence>
<gene>
    <name evidence="9" type="ORF">HIJ39_15170</name>
</gene>
<evidence type="ECO:0000256" key="2">
    <source>
        <dbReference type="ARBA" id="ARBA00012958"/>
    </source>
</evidence>
<dbReference type="GO" id="GO:0004631">
    <property type="term" value="F:phosphomevalonate kinase activity"/>
    <property type="evidence" value="ECO:0007669"/>
    <property type="project" value="UniProtKB-EC"/>
</dbReference>
<comment type="pathway">
    <text evidence="1">Isoprenoid biosynthesis; isopentenyl diphosphate biosynthesis via mevalonate pathway; isopentenyl diphosphate from (R)-mevalonate: step 2/3.</text>
</comment>
<dbReference type="InterPro" id="IPR013750">
    <property type="entry name" value="GHMP_kinase_C_dom"/>
</dbReference>